<protein>
    <submittedName>
        <fullName evidence="1">Uncharacterized protein</fullName>
    </submittedName>
</protein>
<dbReference type="AlphaFoldDB" id="A0A1H7RP96"/>
<organism evidence="1 2">
    <name type="scientific">Atopomonas hussainii</name>
    <dbReference type="NCBI Taxonomy" id="1429083"/>
    <lineage>
        <taxon>Bacteria</taxon>
        <taxon>Pseudomonadati</taxon>
        <taxon>Pseudomonadota</taxon>
        <taxon>Gammaproteobacteria</taxon>
        <taxon>Pseudomonadales</taxon>
        <taxon>Pseudomonadaceae</taxon>
        <taxon>Atopomonas</taxon>
    </lineage>
</organism>
<keyword evidence="2" id="KW-1185">Reference proteome</keyword>
<evidence type="ECO:0000313" key="1">
    <source>
        <dbReference type="EMBL" id="SEL62013.1"/>
    </source>
</evidence>
<sequence>MLYAGIPLTHFTPTQLFTNVGGESYASRPPVLFCQTTQPMSEEPRLSTQKN</sequence>
<proteinExistence type="predicted"/>
<gene>
    <name evidence="1" type="ORF">SAMN05216214_11569</name>
</gene>
<dbReference type="Proteomes" id="UP000185766">
    <property type="component" value="Unassembled WGS sequence"/>
</dbReference>
<dbReference type="STRING" id="1429083.GCA_001885685_01197"/>
<dbReference type="EMBL" id="FOAS01000015">
    <property type="protein sequence ID" value="SEL62013.1"/>
    <property type="molecule type" value="Genomic_DNA"/>
</dbReference>
<reference evidence="1 2" key="1">
    <citation type="submission" date="2016-10" db="EMBL/GenBank/DDBJ databases">
        <authorList>
            <person name="de Groot N.N."/>
        </authorList>
    </citation>
    <scope>NUCLEOTIDE SEQUENCE [LARGE SCALE GENOMIC DNA]</scope>
    <source>
        <strain evidence="1 2">JCM 19513</strain>
    </source>
</reference>
<accession>A0A1H7RP96</accession>
<name>A0A1H7RP96_9GAMM</name>
<evidence type="ECO:0000313" key="2">
    <source>
        <dbReference type="Proteomes" id="UP000185766"/>
    </source>
</evidence>